<keyword evidence="3" id="KW-1185">Reference proteome</keyword>
<name>A0ABP0EV98_CLALP</name>
<feature type="chain" id="PRO_5046334782" evidence="1">
    <location>
        <begin position="21"/>
        <end position="146"/>
    </location>
</feature>
<evidence type="ECO:0000256" key="1">
    <source>
        <dbReference type="SAM" id="SignalP"/>
    </source>
</evidence>
<feature type="signal peptide" evidence="1">
    <location>
        <begin position="1"/>
        <end position="20"/>
    </location>
</feature>
<proteinExistence type="predicted"/>
<gene>
    <name evidence="2" type="ORF">CVLEPA_LOCUS311</name>
</gene>
<dbReference type="Proteomes" id="UP001642483">
    <property type="component" value="Unassembled WGS sequence"/>
</dbReference>
<sequence>MQIHVIKCLAFLLLFCQISTLTIEGTPRLVESSQDQQILEVAGKIRQEETEREFGKQNDTASICKQDEQQGVIKTILCHAAELLDRGKIPMQERHRSKRGTSRGRRLKEMCVKYYCQVFACFHLPRRYRRTCQYCHNRVCGTVILK</sequence>
<reference evidence="2 3" key="1">
    <citation type="submission" date="2024-02" db="EMBL/GenBank/DDBJ databases">
        <authorList>
            <person name="Daric V."/>
            <person name="Darras S."/>
        </authorList>
    </citation>
    <scope>NUCLEOTIDE SEQUENCE [LARGE SCALE GENOMIC DNA]</scope>
</reference>
<evidence type="ECO:0000313" key="2">
    <source>
        <dbReference type="EMBL" id="CAK8671262.1"/>
    </source>
</evidence>
<keyword evidence="1" id="KW-0732">Signal</keyword>
<dbReference type="EMBL" id="CAWYQH010000001">
    <property type="protein sequence ID" value="CAK8671262.1"/>
    <property type="molecule type" value="Genomic_DNA"/>
</dbReference>
<protein>
    <submittedName>
        <fullName evidence="2">Uncharacterized protein</fullName>
    </submittedName>
</protein>
<accession>A0ABP0EV98</accession>
<evidence type="ECO:0000313" key="3">
    <source>
        <dbReference type="Proteomes" id="UP001642483"/>
    </source>
</evidence>
<comment type="caution">
    <text evidence="2">The sequence shown here is derived from an EMBL/GenBank/DDBJ whole genome shotgun (WGS) entry which is preliminary data.</text>
</comment>
<organism evidence="2 3">
    <name type="scientific">Clavelina lepadiformis</name>
    <name type="common">Light-bulb sea squirt</name>
    <name type="synonym">Ascidia lepadiformis</name>
    <dbReference type="NCBI Taxonomy" id="159417"/>
    <lineage>
        <taxon>Eukaryota</taxon>
        <taxon>Metazoa</taxon>
        <taxon>Chordata</taxon>
        <taxon>Tunicata</taxon>
        <taxon>Ascidiacea</taxon>
        <taxon>Aplousobranchia</taxon>
        <taxon>Clavelinidae</taxon>
        <taxon>Clavelina</taxon>
    </lineage>
</organism>